<evidence type="ECO:0000256" key="9">
    <source>
        <dbReference type="PIRNR" id="PIRNR003128"/>
    </source>
</evidence>
<dbReference type="STRING" id="287099.SAMN05660413_00478"/>
<dbReference type="GO" id="GO:0006281">
    <property type="term" value="P:DNA repair"/>
    <property type="evidence" value="ECO:0007669"/>
    <property type="project" value="UniProtKB-KW"/>
</dbReference>
<dbReference type="GO" id="GO:0009432">
    <property type="term" value="P:SOS response"/>
    <property type="evidence" value="ECO:0007669"/>
    <property type="project" value="TreeGrafter"/>
</dbReference>
<dbReference type="GO" id="GO:0005524">
    <property type="term" value="F:ATP binding"/>
    <property type="evidence" value="ECO:0007669"/>
    <property type="project" value="UniProtKB-KW"/>
</dbReference>
<name>A0A1I4Y4Y7_9FLAO</name>
<dbReference type="Pfam" id="PF02463">
    <property type="entry name" value="SMC_N"/>
    <property type="match status" value="1"/>
</dbReference>
<evidence type="ECO:0000256" key="6">
    <source>
        <dbReference type="ARBA" id="ARBA00022840"/>
    </source>
</evidence>
<proteinExistence type="inferred from homology"/>
<gene>
    <name evidence="12" type="ORF">SAMN05660413_00478</name>
</gene>
<dbReference type="PANTHER" id="PTHR11059">
    <property type="entry name" value="DNA REPAIR PROTEIN RECN"/>
    <property type="match status" value="1"/>
</dbReference>
<dbReference type="Gene3D" id="3.40.50.300">
    <property type="entry name" value="P-loop containing nucleotide triphosphate hydrolases"/>
    <property type="match status" value="2"/>
</dbReference>
<keyword evidence="10" id="KW-0175">Coiled coil</keyword>
<dbReference type="Proteomes" id="UP000199153">
    <property type="component" value="Unassembled WGS sequence"/>
</dbReference>
<dbReference type="InterPro" id="IPR027417">
    <property type="entry name" value="P-loop_NTPase"/>
</dbReference>
<evidence type="ECO:0000256" key="5">
    <source>
        <dbReference type="ARBA" id="ARBA00022763"/>
    </source>
</evidence>
<dbReference type="SUPFAM" id="SSF52540">
    <property type="entry name" value="P-loop containing nucleoside triphosphate hydrolases"/>
    <property type="match status" value="2"/>
</dbReference>
<evidence type="ECO:0000256" key="8">
    <source>
        <dbReference type="ARBA" id="ARBA00033408"/>
    </source>
</evidence>
<evidence type="ECO:0000256" key="2">
    <source>
        <dbReference type="ARBA" id="ARBA00009441"/>
    </source>
</evidence>
<feature type="coiled-coil region" evidence="10">
    <location>
        <begin position="277"/>
        <end position="308"/>
    </location>
</feature>
<keyword evidence="6" id="KW-0067">ATP-binding</keyword>
<dbReference type="GO" id="GO:0006310">
    <property type="term" value="P:DNA recombination"/>
    <property type="evidence" value="ECO:0007669"/>
    <property type="project" value="InterPro"/>
</dbReference>
<evidence type="ECO:0000256" key="3">
    <source>
        <dbReference type="ARBA" id="ARBA00021315"/>
    </source>
</evidence>
<dbReference type="InterPro" id="IPR003395">
    <property type="entry name" value="RecF/RecN/SMC_N"/>
</dbReference>
<reference evidence="12 13" key="1">
    <citation type="submission" date="2016-10" db="EMBL/GenBank/DDBJ databases">
        <authorList>
            <person name="de Groot N.N."/>
        </authorList>
    </citation>
    <scope>NUCLEOTIDE SEQUENCE [LARGE SCALE GENOMIC DNA]</scope>
    <source>
        <strain evidence="12 13">DSM 17794</strain>
    </source>
</reference>
<organism evidence="12 13">
    <name type="scientific">Salegentibacter flavus</name>
    <dbReference type="NCBI Taxonomy" id="287099"/>
    <lineage>
        <taxon>Bacteria</taxon>
        <taxon>Pseudomonadati</taxon>
        <taxon>Bacteroidota</taxon>
        <taxon>Flavobacteriia</taxon>
        <taxon>Flavobacteriales</taxon>
        <taxon>Flavobacteriaceae</taxon>
        <taxon>Salegentibacter</taxon>
    </lineage>
</organism>
<dbReference type="EMBL" id="FOVL01000002">
    <property type="protein sequence ID" value="SFN32560.1"/>
    <property type="molecule type" value="Genomic_DNA"/>
</dbReference>
<dbReference type="PIRSF" id="PIRSF003128">
    <property type="entry name" value="RecN"/>
    <property type="match status" value="1"/>
</dbReference>
<keyword evidence="5 9" id="KW-0227">DNA damage</keyword>
<dbReference type="AlphaFoldDB" id="A0A1I4Y4Y7"/>
<comment type="similarity">
    <text evidence="2 9">Belongs to the RecN family.</text>
</comment>
<sequence>MIGKDFSRIFSTNSNNLLTALSIKNYALIEDINIKLQEGFTIITGETGAGKSIMLGALGLLLGDRADYSSIRDTAKKCVIEGAFNIGNYNLKDFFLKEDLDFETQTIIRREILPSGKSRAFVNDTPVKLSSLNKLGGFLIDVHSQHETLSLGNNEYQFQVIDTIAGNEALLLDYRNRFREFKKLNRRLEELKEEQAQAAREYDYNLFLLNELEEANLKPGMLEELESRYEELNNVEELTEKLGSAVELIGREDIGSLDTLKEVRAGLSKIAGFSATYESLNERVESIIIELDDISQELSDALERVEANPEELEATNQKLQLIYNLQKKHSAENIEELLEIKGQLQEKVSVSENAEASLLEAEKAISKAKNGLVAVSAKIHQNRKKIIPVFVKQTEEILTGLGMPNARLKIELKPQEELLSNGQDQLFWYLAANKGGDFKEMKKAASGGELSRIMLAVKSILAAQSSLPTIIFDEIDTGVSGDIAQKMGEILKRMGESMQVIAITHLPQIAGKGNSHFKIFKEDSAQITTTKISELEQNERIEELAMMLGGNNISESAMAHARALLN</sequence>
<evidence type="ECO:0000256" key="1">
    <source>
        <dbReference type="ARBA" id="ARBA00003618"/>
    </source>
</evidence>
<feature type="domain" description="RecF/RecN/SMC N-terminal" evidence="11">
    <location>
        <begin position="21"/>
        <end position="524"/>
    </location>
</feature>
<dbReference type="CDD" id="cd03241">
    <property type="entry name" value="ABC_RecN"/>
    <property type="match status" value="1"/>
</dbReference>
<evidence type="ECO:0000256" key="7">
    <source>
        <dbReference type="ARBA" id="ARBA00023204"/>
    </source>
</evidence>
<keyword evidence="7 9" id="KW-0234">DNA repair</keyword>
<keyword evidence="4" id="KW-0547">Nucleotide-binding</keyword>
<evidence type="ECO:0000313" key="13">
    <source>
        <dbReference type="Proteomes" id="UP000199153"/>
    </source>
</evidence>
<dbReference type="NCBIfam" id="TIGR00634">
    <property type="entry name" value="recN"/>
    <property type="match status" value="1"/>
</dbReference>
<dbReference type="GO" id="GO:0043590">
    <property type="term" value="C:bacterial nucleoid"/>
    <property type="evidence" value="ECO:0007669"/>
    <property type="project" value="TreeGrafter"/>
</dbReference>
<evidence type="ECO:0000256" key="4">
    <source>
        <dbReference type="ARBA" id="ARBA00022741"/>
    </source>
</evidence>
<accession>A0A1I4Y4Y7</accession>
<comment type="function">
    <text evidence="1 9">May be involved in recombinational repair of damaged DNA.</text>
</comment>
<keyword evidence="13" id="KW-1185">Reference proteome</keyword>
<evidence type="ECO:0000313" key="12">
    <source>
        <dbReference type="EMBL" id="SFN32560.1"/>
    </source>
</evidence>
<dbReference type="InterPro" id="IPR004604">
    <property type="entry name" value="DNA_recomb/repair_RecN"/>
</dbReference>
<feature type="coiled-coil region" evidence="10">
    <location>
        <begin position="171"/>
        <end position="242"/>
    </location>
</feature>
<evidence type="ECO:0000256" key="10">
    <source>
        <dbReference type="SAM" id="Coils"/>
    </source>
</evidence>
<protein>
    <recommendedName>
        <fullName evidence="3 9">DNA repair protein RecN</fullName>
    </recommendedName>
    <alternativeName>
        <fullName evidence="8 9">Recombination protein N</fullName>
    </alternativeName>
</protein>
<dbReference type="PANTHER" id="PTHR11059:SF0">
    <property type="entry name" value="DNA REPAIR PROTEIN RECN"/>
    <property type="match status" value="1"/>
</dbReference>
<evidence type="ECO:0000259" key="11">
    <source>
        <dbReference type="Pfam" id="PF02463"/>
    </source>
</evidence>